<dbReference type="Pfam" id="PF12728">
    <property type="entry name" value="HTH_17"/>
    <property type="match status" value="1"/>
</dbReference>
<gene>
    <name evidence="2" type="ORF">NX720_14145</name>
</gene>
<name>A0ABY6GMV6_9GAMM</name>
<dbReference type="RefSeq" id="WP_262595452.1">
    <property type="nucleotide sequence ID" value="NZ_CP103300.1"/>
</dbReference>
<dbReference type="Proteomes" id="UP001163255">
    <property type="component" value="Chromosome"/>
</dbReference>
<dbReference type="InterPro" id="IPR041657">
    <property type="entry name" value="HTH_17"/>
</dbReference>
<evidence type="ECO:0000313" key="3">
    <source>
        <dbReference type="Proteomes" id="UP001163255"/>
    </source>
</evidence>
<sequence>MKPITIPKVNLSASEASHYLNVSKSDLDVSRLTGKFRGVTPPPFIRLGRSVRYRIKDLDQWLESQPAFTSNAQEMVG</sequence>
<dbReference type="EMBL" id="CP103300">
    <property type="protein sequence ID" value="UYM14052.1"/>
    <property type="molecule type" value="Genomic_DNA"/>
</dbReference>
<organism evidence="2 3">
    <name type="scientific">Endozoicomonas euniceicola</name>
    <dbReference type="NCBI Taxonomy" id="1234143"/>
    <lineage>
        <taxon>Bacteria</taxon>
        <taxon>Pseudomonadati</taxon>
        <taxon>Pseudomonadota</taxon>
        <taxon>Gammaproteobacteria</taxon>
        <taxon>Oceanospirillales</taxon>
        <taxon>Endozoicomonadaceae</taxon>
        <taxon>Endozoicomonas</taxon>
    </lineage>
</organism>
<evidence type="ECO:0000259" key="1">
    <source>
        <dbReference type="Pfam" id="PF12728"/>
    </source>
</evidence>
<protein>
    <submittedName>
        <fullName evidence="2">Helix-turn-helix domain-containing protein</fullName>
    </submittedName>
</protein>
<feature type="domain" description="Helix-turn-helix" evidence="1">
    <location>
        <begin position="11"/>
        <end position="65"/>
    </location>
</feature>
<reference evidence="2" key="1">
    <citation type="submission" date="2022-10" db="EMBL/GenBank/DDBJ databases">
        <title>Completed Genome Sequence of two octocoral isolated bacterium, Endozoicomonas euniceicola EF212T and Endozoicomonas gorgoniicola PS125T.</title>
        <authorList>
            <person name="Chiou Y.-J."/>
            <person name="Chen Y.-H."/>
        </authorList>
    </citation>
    <scope>NUCLEOTIDE SEQUENCE</scope>
    <source>
        <strain evidence="2">EF212</strain>
    </source>
</reference>
<keyword evidence="3" id="KW-1185">Reference proteome</keyword>
<evidence type="ECO:0000313" key="2">
    <source>
        <dbReference type="EMBL" id="UYM14052.1"/>
    </source>
</evidence>
<proteinExistence type="predicted"/>
<accession>A0ABY6GMV6</accession>